<dbReference type="Proteomes" id="UP000637239">
    <property type="component" value="Chromosome 7"/>
</dbReference>
<organism evidence="2 3">
    <name type="scientific">Aspergillus chevalieri</name>
    <name type="common">Eurotium chevalieri</name>
    <dbReference type="NCBI Taxonomy" id="182096"/>
    <lineage>
        <taxon>Eukaryota</taxon>
        <taxon>Fungi</taxon>
        <taxon>Dikarya</taxon>
        <taxon>Ascomycota</taxon>
        <taxon>Pezizomycotina</taxon>
        <taxon>Eurotiomycetes</taxon>
        <taxon>Eurotiomycetidae</taxon>
        <taxon>Eurotiales</taxon>
        <taxon>Aspergillaceae</taxon>
        <taxon>Aspergillus</taxon>
        <taxon>Aspergillus subgen. Aspergillus</taxon>
    </lineage>
</organism>
<dbReference type="AlphaFoldDB" id="A0A7R7ZR03"/>
<gene>
    <name evidence="2" type="ORF">ACHE_70393A</name>
</gene>
<dbReference type="GeneID" id="66985908"/>
<sequence>MSSHLLQFPSAHHNPSQETTLYLLPKVSPRCATDYTINNAINGKAVFRVTGKKYGSTPGREFRDESGLPLFKLTRGAVLSRWPWRITLPDNKEKDLGRVCARDPSMKIKLHIARNCVIGDRKREDEMVRLEVRRTTTLYMLGVLVEDGDNEEKWKVADIRECVERNKTVGHWPGGPYDHVPPKRVLDMKVAEGWICRF</sequence>
<reference evidence="2" key="2">
    <citation type="submission" date="2021-02" db="EMBL/GenBank/DDBJ databases">
        <title>Aspergillus chevalieri M1 genome sequence.</title>
        <authorList>
            <person name="Kadooka C."/>
            <person name="Mori K."/>
            <person name="Futagami T."/>
        </authorList>
    </citation>
    <scope>NUCLEOTIDE SEQUENCE</scope>
    <source>
        <strain evidence="2">M1</strain>
    </source>
</reference>
<evidence type="ECO:0000313" key="2">
    <source>
        <dbReference type="EMBL" id="BCR91550.1"/>
    </source>
</evidence>
<keyword evidence="3" id="KW-1185">Reference proteome</keyword>
<dbReference type="InterPro" id="IPR025659">
    <property type="entry name" value="Tubby-like_C"/>
</dbReference>
<dbReference type="SUPFAM" id="SSF54518">
    <property type="entry name" value="Tubby C-terminal domain-like"/>
    <property type="match status" value="1"/>
</dbReference>
<name>A0A7R7ZR03_ASPCH</name>
<dbReference type="KEGG" id="ache:ACHE_70393A"/>
<dbReference type="RefSeq" id="XP_043140072.1">
    <property type="nucleotide sequence ID" value="XM_043282721.1"/>
</dbReference>
<dbReference type="Gene3D" id="2.40.160.200">
    <property type="entry name" value="LURP1-related"/>
    <property type="match status" value="1"/>
</dbReference>
<dbReference type="Pfam" id="PF04525">
    <property type="entry name" value="LOR"/>
    <property type="match status" value="1"/>
</dbReference>
<dbReference type="InterPro" id="IPR007612">
    <property type="entry name" value="LOR"/>
</dbReference>
<accession>A0A7R7ZR03</accession>
<evidence type="ECO:0000256" key="1">
    <source>
        <dbReference type="ARBA" id="ARBA00005437"/>
    </source>
</evidence>
<dbReference type="EMBL" id="AP024422">
    <property type="protein sequence ID" value="BCR91550.1"/>
    <property type="molecule type" value="Genomic_DNA"/>
</dbReference>
<reference evidence="2" key="1">
    <citation type="submission" date="2021-01" db="EMBL/GenBank/DDBJ databases">
        <authorList>
            <consortium name="Aspergillus chevalieri M1 genome sequencing consortium"/>
            <person name="Kazuki M."/>
            <person name="Futagami T."/>
        </authorList>
    </citation>
    <scope>NUCLEOTIDE SEQUENCE</scope>
    <source>
        <strain evidence="2">M1</strain>
    </source>
</reference>
<protein>
    <submittedName>
        <fullName evidence="2">Uncharacterized protein</fullName>
    </submittedName>
</protein>
<dbReference type="InterPro" id="IPR038595">
    <property type="entry name" value="LOR_sf"/>
</dbReference>
<evidence type="ECO:0000313" key="3">
    <source>
        <dbReference type="Proteomes" id="UP000637239"/>
    </source>
</evidence>
<proteinExistence type="inferred from homology"/>
<comment type="similarity">
    <text evidence="1">Belongs to the LOR family.</text>
</comment>